<feature type="region of interest" description="Disordered" evidence="1">
    <location>
        <begin position="110"/>
        <end position="209"/>
    </location>
</feature>
<keyword evidence="3" id="KW-1185">Reference proteome</keyword>
<dbReference type="EMBL" id="ML738832">
    <property type="protein sequence ID" value="KAE8155567.1"/>
    <property type="molecule type" value="Genomic_DNA"/>
</dbReference>
<feature type="compositionally biased region" description="Polar residues" evidence="1">
    <location>
        <begin position="144"/>
        <end position="158"/>
    </location>
</feature>
<evidence type="ECO:0000313" key="3">
    <source>
        <dbReference type="Proteomes" id="UP000326950"/>
    </source>
</evidence>
<reference evidence="2 3" key="1">
    <citation type="submission" date="2019-04" db="EMBL/GenBank/DDBJ databases">
        <title>Friends and foes A comparative genomics study of 23 Aspergillus species from section Flavi.</title>
        <authorList>
            <consortium name="DOE Joint Genome Institute"/>
            <person name="Kjaerbolling I."/>
            <person name="Vesth T."/>
            <person name="Frisvad J.C."/>
            <person name="Nybo J.L."/>
            <person name="Theobald S."/>
            <person name="Kildgaard S."/>
            <person name="Isbrandt T."/>
            <person name="Kuo A."/>
            <person name="Sato A."/>
            <person name="Lyhne E.K."/>
            <person name="Kogle M.E."/>
            <person name="Wiebenga A."/>
            <person name="Kun R.S."/>
            <person name="Lubbers R.J."/>
            <person name="Makela M.R."/>
            <person name="Barry K."/>
            <person name="Chovatia M."/>
            <person name="Clum A."/>
            <person name="Daum C."/>
            <person name="Haridas S."/>
            <person name="He G."/>
            <person name="LaButti K."/>
            <person name="Lipzen A."/>
            <person name="Mondo S."/>
            <person name="Riley R."/>
            <person name="Salamov A."/>
            <person name="Simmons B.A."/>
            <person name="Magnuson J.K."/>
            <person name="Henrissat B."/>
            <person name="Mortensen U.H."/>
            <person name="Larsen T.O."/>
            <person name="Devries R.P."/>
            <person name="Grigoriev I.V."/>
            <person name="Machida M."/>
            <person name="Baker S.E."/>
            <person name="Andersen M.R."/>
        </authorList>
    </citation>
    <scope>NUCLEOTIDE SEQUENCE [LARGE SCALE GENOMIC DNA]</scope>
    <source>
        <strain evidence="2 3">CBS 117626</strain>
    </source>
</reference>
<dbReference type="PANTHER" id="PTHR42070">
    <property type="entry name" value="FILAMENT ASSOCIATED PROTEIN, PUTATIVE (AFU_ORTHOLOGUE AFUA_8G06630)-RELATED"/>
    <property type="match status" value="1"/>
</dbReference>
<dbReference type="PANTHER" id="PTHR42070:SF1">
    <property type="entry name" value="FILAMENT ASSOCIATED PROTEIN, PUTATIVE (AFU_ORTHOLOGUE AFUA_8G06630)-RELATED"/>
    <property type="match status" value="1"/>
</dbReference>
<evidence type="ECO:0000313" key="2">
    <source>
        <dbReference type="EMBL" id="KAE8155567.1"/>
    </source>
</evidence>
<evidence type="ECO:0008006" key="4">
    <source>
        <dbReference type="Google" id="ProtNLM"/>
    </source>
</evidence>
<feature type="compositionally biased region" description="Polar residues" evidence="1">
    <location>
        <begin position="11"/>
        <end position="25"/>
    </location>
</feature>
<dbReference type="OrthoDB" id="4505928at2759"/>
<feature type="compositionally biased region" description="Polar residues" evidence="1">
    <location>
        <begin position="189"/>
        <end position="204"/>
    </location>
</feature>
<sequence length="254" mass="28108">MTKMETKKSNKATMTAKTDQVTSSARIRDNQRRSRARRREYIQDLEQRLQKFETHGIQVTQEIQAAGRKAVVEDTLLRALLRLHGVSDHDIQEYLTAHARDTVSFTSHSEALPEAKSHSCKGKVGNAVSSGSSQLISLKKRSNPLHQNETATPELTSSPPSPAASRKVAVSQSKFSDEGQPVPVEHPTNDPSQLQSRSRSQDPGHSTPCETAASIIASMRSYPDPQEVRSELGCQSSSSCMVRNMDIFQLLDER</sequence>
<dbReference type="AlphaFoldDB" id="A0A5N6UAF7"/>
<evidence type="ECO:0000256" key="1">
    <source>
        <dbReference type="SAM" id="MobiDB-lite"/>
    </source>
</evidence>
<dbReference type="Proteomes" id="UP000326950">
    <property type="component" value="Unassembled WGS sequence"/>
</dbReference>
<feature type="region of interest" description="Disordered" evidence="1">
    <location>
        <begin position="1"/>
        <end position="36"/>
    </location>
</feature>
<organism evidence="2 3">
    <name type="scientific">Aspergillus tamarii</name>
    <dbReference type="NCBI Taxonomy" id="41984"/>
    <lineage>
        <taxon>Eukaryota</taxon>
        <taxon>Fungi</taxon>
        <taxon>Dikarya</taxon>
        <taxon>Ascomycota</taxon>
        <taxon>Pezizomycotina</taxon>
        <taxon>Eurotiomycetes</taxon>
        <taxon>Eurotiomycetidae</taxon>
        <taxon>Eurotiales</taxon>
        <taxon>Aspergillaceae</taxon>
        <taxon>Aspergillus</taxon>
        <taxon>Aspergillus subgen. Circumdati</taxon>
    </lineage>
</organism>
<accession>A0A5N6UAF7</accession>
<name>A0A5N6UAF7_ASPTM</name>
<proteinExistence type="predicted"/>
<feature type="compositionally biased region" description="Polar residues" evidence="1">
    <location>
        <begin position="127"/>
        <end position="136"/>
    </location>
</feature>
<gene>
    <name evidence="2" type="ORF">BDV40DRAFT_294233</name>
</gene>
<protein>
    <recommendedName>
        <fullName evidence="4">BZIP domain-containing protein</fullName>
    </recommendedName>
</protein>